<feature type="domain" description="PBP" evidence="2">
    <location>
        <begin position="102"/>
        <end position="320"/>
    </location>
</feature>
<gene>
    <name evidence="4" type="ORF">CHU32_20945</name>
    <name evidence="3" type="ORF">CHU33_17025</name>
</gene>
<keyword evidence="1" id="KW-0732">Signal</keyword>
<evidence type="ECO:0000313" key="3">
    <source>
        <dbReference type="EMBL" id="POP43259.1"/>
    </source>
</evidence>
<organism evidence="4 6">
    <name type="scientific">Superficieibacter electus</name>
    <dbReference type="NCBI Taxonomy" id="2022662"/>
    <lineage>
        <taxon>Bacteria</taxon>
        <taxon>Pseudomonadati</taxon>
        <taxon>Pseudomonadota</taxon>
        <taxon>Gammaproteobacteria</taxon>
        <taxon>Enterobacterales</taxon>
        <taxon>Enterobacteriaceae</taxon>
        <taxon>Superficieibacter</taxon>
    </lineage>
</organism>
<dbReference type="Pfam" id="PF12849">
    <property type="entry name" value="PBP_like_2"/>
    <property type="match status" value="1"/>
</dbReference>
<dbReference type="InterPro" id="IPR050811">
    <property type="entry name" value="Phosphate_ABC_transporter"/>
</dbReference>
<evidence type="ECO:0000259" key="2">
    <source>
        <dbReference type="Pfam" id="PF12849"/>
    </source>
</evidence>
<dbReference type="Proteomes" id="UP000247005">
    <property type="component" value="Unassembled WGS sequence"/>
</dbReference>
<accession>A0A2P5GKD1</accession>
<name>A0A2P5GKD1_9ENTR</name>
<reference evidence="5 6" key="1">
    <citation type="submission" date="2018-01" db="EMBL/GenBank/DDBJ databases">
        <title>Superficieibacter electus gen. nov., sp. nov., an extended-spectrum beta-lactamase possessing member of the Enterobacteriaceae family, isolated from intensive care unit surfaces.</title>
        <authorList>
            <person name="Potter R.F."/>
            <person name="D'Souza A.W."/>
        </authorList>
    </citation>
    <scope>NUCLEOTIDE SEQUENCE [LARGE SCALE GENOMIC DNA]</scope>
    <source>
        <strain evidence="4 6">BP-1</strain>
        <strain evidence="3 5">BP-2</strain>
    </source>
</reference>
<dbReference type="PANTHER" id="PTHR30570">
    <property type="entry name" value="PERIPLASMIC PHOSPHATE BINDING COMPONENT OF PHOSPHATE ABC TRANSPORTER"/>
    <property type="match status" value="1"/>
</dbReference>
<comment type="caution">
    <text evidence="4">The sequence shown here is derived from an EMBL/GenBank/DDBJ whole genome shotgun (WGS) entry which is preliminary data.</text>
</comment>
<dbReference type="AlphaFoldDB" id="A0A2P5GKD1"/>
<dbReference type="EMBL" id="PQGD01000019">
    <property type="protein sequence ID" value="POP44812.1"/>
    <property type="molecule type" value="Genomic_DNA"/>
</dbReference>
<sequence length="350" mass="39133">MPCLLLAGNVILLILVLSGCYAAWQGKLRADKYPTQDPQKSVAETIDTRDFDPYIANSALVKLQGEPALHISERWPRLDGATAAYPLYASAFYALNSFPPEMKSYEIEANYLNNSRTPQAYKNLIASRADIIFVAQPSAAQKKHAQDEGVTLIYTPFAREAFVFIANRNNPVSSLTEQQVRDIFSGKIHRWDEVGGQQRNIQIWQRPADSGSQTVMLAKVMKDTPMLPAQETEVATVMDGVIHKVAEYQNNLPAIGYTFRYYATQMNANKNVKLLAINGIAPTVENIRNGSYPYTVDVYMVTREHPTPETQKLVAWFLSPQGQQLVQDVGYVPLYPALQGKSSSWNPLLN</sequence>
<dbReference type="PANTHER" id="PTHR30570:SF1">
    <property type="entry name" value="PHOSPHATE-BINDING PROTEIN PSTS"/>
    <property type="match status" value="1"/>
</dbReference>
<evidence type="ECO:0000313" key="6">
    <source>
        <dbReference type="Proteomes" id="UP000247005"/>
    </source>
</evidence>
<protein>
    <recommendedName>
        <fullName evidence="2">PBP domain-containing protein</fullName>
    </recommendedName>
</protein>
<dbReference type="EMBL" id="PQGE01000015">
    <property type="protein sequence ID" value="POP43259.1"/>
    <property type="molecule type" value="Genomic_DNA"/>
</dbReference>
<dbReference type="InterPro" id="IPR024370">
    <property type="entry name" value="PBP_domain"/>
</dbReference>
<evidence type="ECO:0000256" key="1">
    <source>
        <dbReference type="ARBA" id="ARBA00022729"/>
    </source>
</evidence>
<dbReference type="Gene3D" id="3.40.190.10">
    <property type="entry name" value="Periplasmic binding protein-like II"/>
    <property type="match status" value="2"/>
</dbReference>
<evidence type="ECO:0000313" key="4">
    <source>
        <dbReference type="EMBL" id="POP44812.1"/>
    </source>
</evidence>
<evidence type="ECO:0000313" key="5">
    <source>
        <dbReference type="Proteomes" id="UP000237073"/>
    </source>
</evidence>
<keyword evidence="5" id="KW-1185">Reference proteome</keyword>
<proteinExistence type="predicted"/>
<dbReference type="SUPFAM" id="SSF53850">
    <property type="entry name" value="Periplasmic binding protein-like II"/>
    <property type="match status" value="1"/>
</dbReference>
<dbReference type="Proteomes" id="UP000237073">
    <property type="component" value="Unassembled WGS sequence"/>
</dbReference>
<dbReference type="OrthoDB" id="9765713at2"/>